<dbReference type="SUPFAM" id="SSF51197">
    <property type="entry name" value="Clavaminate synthase-like"/>
    <property type="match status" value="1"/>
</dbReference>
<dbReference type="InterPro" id="IPR003347">
    <property type="entry name" value="JmjC_dom"/>
</dbReference>
<evidence type="ECO:0000259" key="1">
    <source>
        <dbReference type="Pfam" id="PF02373"/>
    </source>
</evidence>
<reference evidence="2" key="1">
    <citation type="journal article" date="2023" name="Mol. Phylogenet. Evol.">
        <title>Genome-scale phylogeny and comparative genomics of the fungal order Sordariales.</title>
        <authorList>
            <person name="Hensen N."/>
            <person name="Bonometti L."/>
            <person name="Westerberg I."/>
            <person name="Brannstrom I.O."/>
            <person name="Guillou S."/>
            <person name="Cros-Aarteil S."/>
            <person name="Calhoun S."/>
            <person name="Haridas S."/>
            <person name="Kuo A."/>
            <person name="Mondo S."/>
            <person name="Pangilinan J."/>
            <person name="Riley R."/>
            <person name="LaButti K."/>
            <person name="Andreopoulos B."/>
            <person name="Lipzen A."/>
            <person name="Chen C."/>
            <person name="Yan M."/>
            <person name="Daum C."/>
            <person name="Ng V."/>
            <person name="Clum A."/>
            <person name="Steindorff A."/>
            <person name="Ohm R.A."/>
            <person name="Martin F."/>
            <person name="Silar P."/>
            <person name="Natvig D.O."/>
            <person name="Lalanne C."/>
            <person name="Gautier V."/>
            <person name="Ament-Velasquez S.L."/>
            <person name="Kruys A."/>
            <person name="Hutchinson M.I."/>
            <person name="Powell A.J."/>
            <person name="Barry K."/>
            <person name="Miller A.N."/>
            <person name="Grigoriev I.V."/>
            <person name="Debuchy R."/>
            <person name="Gladieux P."/>
            <person name="Hiltunen Thoren M."/>
            <person name="Johannesson H."/>
        </authorList>
    </citation>
    <scope>NUCLEOTIDE SEQUENCE</scope>
    <source>
        <strain evidence="2">CBS 955.72</strain>
    </source>
</reference>
<organism evidence="2 3">
    <name type="scientific">Lasiosphaeria hispida</name>
    <dbReference type="NCBI Taxonomy" id="260671"/>
    <lineage>
        <taxon>Eukaryota</taxon>
        <taxon>Fungi</taxon>
        <taxon>Dikarya</taxon>
        <taxon>Ascomycota</taxon>
        <taxon>Pezizomycotina</taxon>
        <taxon>Sordariomycetes</taxon>
        <taxon>Sordariomycetidae</taxon>
        <taxon>Sordariales</taxon>
        <taxon>Lasiosphaeriaceae</taxon>
        <taxon>Lasiosphaeria</taxon>
    </lineage>
</organism>
<dbReference type="EMBL" id="JAUIQD010000002">
    <property type="protein sequence ID" value="KAK3360767.1"/>
    <property type="molecule type" value="Genomic_DNA"/>
</dbReference>
<dbReference type="Proteomes" id="UP001275084">
    <property type="component" value="Unassembled WGS sequence"/>
</dbReference>
<feature type="domain" description="JmjC" evidence="1">
    <location>
        <begin position="4"/>
        <end position="52"/>
    </location>
</feature>
<accession>A0AAJ0HT39</accession>
<name>A0AAJ0HT39_9PEZI</name>
<reference evidence="2" key="2">
    <citation type="submission" date="2023-06" db="EMBL/GenBank/DDBJ databases">
        <authorList>
            <consortium name="Lawrence Berkeley National Laboratory"/>
            <person name="Haridas S."/>
            <person name="Hensen N."/>
            <person name="Bonometti L."/>
            <person name="Westerberg I."/>
            <person name="Brannstrom I.O."/>
            <person name="Guillou S."/>
            <person name="Cros-Aarteil S."/>
            <person name="Calhoun S."/>
            <person name="Kuo A."/>
            <person name="Mondo S."/>
            <person name="Pangilinan J."/>
            <person name="Riley R."/>
            <person name="Labutti K."/>
            <person name="Andreopoulos B."/>
            <person name="Lipzen A."/>
            <person name="Chen C."/>
            <person name="Yanf M."/>
            <person name="Daum C."/>
            <person name="Ng V."/>
            <person name="Clum A."/>
            <person name="Steindorff A."/>
            <person name="Ohm R."/>
            <person name="Martin F."/>
            <person name="Silar P."/>
            <person name="Natvig D."/>
            <person name="Lalanne C."/>
            <person name="Gautier V."/>
            <person name="Ament-Velasquez S.L."/>
            <person name="Kruys A."/>
            <person name="Hutchinson M.I."/>
            <person name="Powell A.J."/>
            <person name="Barry K."/>
            <person name="Miller A.N."/>
            <person name="Grigoriev I.V."/>
            <person name="Debuchy R."/>
            <person name="Gladieux P."/>
            <person name="Thoren M.H."/>
            <person name="Johannesson H."/>
        </authorList>
    </citation>
    <scope>NUCLEOTIDE SEQUENCE</scope>
    <source>
        <strain evidence="2">CBS 955.72</strain>
    </source>
</reference>
<dbReference type="Gene3D" id="2.60.120.650">
    <property type="entry name" value="Cupin"/>
    <property type="match status" value="1"/>
</dbReference>
<comment type="caution">
    <text evidence="2">The sequence shown here is derived from an EMBL/GenBank/DDBJ whole genome shotgun (WGS) entry which is preliminary data.</text>
</comment>
<keyword evidence="3" id="KW-1185">Reference proteome</keyword>
<feature type="non-terminal residue" evidence="2">
    <location>
        <position position="1"/>
    </location>
</feature>
<evidence type="ECO:0000313" key="2">
    <source>
        <dbReference type="EMBL" id="KAK3360767.1"/>
    </source>
</evidence>
<proteinExistence type="predicted"/>
<evidence type="ECO:0000313" key="3">
    <source>
        <dbReference type="Proteomes" id="UP001275084"/>
    </source>
</evidence>
<sequence>HASLLISPRRLKLESIQFKLICAGPGEMVITEPRQYYAVINLTASLAISTNFVFLGEEALPATLAQCEKMDYTI</sequence>
<gene>
    <name evidence="2" type="ORF">B0T25DRAFT_447357</name>
</gene>
<dbReference type="AlphaFoldDB" id="A0AAJ0HT39"/>
<dbReference type="Pfam" id="PF02373">
    <property type="entry name" value="JmjC"/>
    <property type="match status" value="1"/>
</dbReference>
<protein>
    <recommendedName>
        <fullName evidence="1">JmjC domain-containing protein</fullName>
    </recommendedName>
</protein>